<comment type="caution">
    <text evidence="2">The sequence shown here is derived from an EMBL/GenBank/DDBJ whole genome shotgun (WGS) entry which is preliminary data.</text>
</comment>
<dbReference type="EMBL" id="SDMK01000004">
    <property type="protein sequence ID" value="RXS93756.1"/>
    <property type="molecule type" value="Genomic_DNA"/>
</dbReference>
<dbReference type="RefSeq" id="WP_129209546.1">
    <property type="nucleotide sequence ID" value="NZ_BMGU01000002.1"/>
</dbReference>
<proteinExistence type="predicted"/>
<feature type="signal peptide" evidence="1">
    <location>
        <begin position="1"/>
        <end position="21"/>
    </location>
</feature>
<name>A0A4Q1S9L8_9BACT</name>
<dbReference type="Proteomes" id="UP000290253">
    <property type="component" value="Unassembled WGS sequence"/>
</dbReference>
<dbReference type="Pfam" id="PF12543">
    <property type="entry name" value="DUF3738"/>
    <property type="match status" value="1"/>
</dbReference>
<dbReference type="OrthoDB" id="108420at2"/>
<dbReference type="NCBIfam" id="TIGR03435">
    <property type="entry name" value="Soli_TIGR03435"/>
    <property type="match status" value="1"/>
</dbReference>
<dbReference type="InterPro" id="IPR017801">
    <property type="entry name" value="DUF3738"/>
</dbReference>
<accession>A0A4Q1S9L8</accession>
<reference evidence="2 3" key="1">
    <citation type="journal article" date="2016" name="Int. J. Syst. Evol. Microbiol.">
        <title>Acidipila dinghuensis sp. nov., an acidobacterium isolated from forest soil.</title>
        <authorList>
            <person name="Jiang Y.W."/>
            <person name="Wang J."/>
            <person name="Chen M.H."/>
            <person name="Lv Y.Y."/>
            <person name="Qiu L.H."/>
        </authorList>
    </citation>
    <scope>NUCLEOTIDE SEQUENCE [LARGE SCALE GENOMIC DNA]</scope>
    <source>
        <strain evidence="2 3">DHOF10</strain>
    </source>
</reference>
<protein>
    <submittedName>
        <fullName evidence="2">TIGR03435 family protein</fullName>
    </submittedName>
</protein>
<evidence type="ECO:0000313" key="3">
    <source>
        <dbReference type="Proteomes" id="UP000290253"/>
    </source>
</evidence>
<organism evidence="2 3">
    <name type="scientific">Silvibacterium dinghuense</name>
    <dbReference type="NCBI Taxonomy" id="1560006"/>
    <lineage>
        <taxon>Bacteria</taxon>
        <taxon>Pseudomonadati</taxon>
        <taxon>Acidobacteriota</taxon>
        <taxon>Terriglobia</taxon>
        <taxon>Terriglobales</taxon>
        <taxon>Acidobacteriaceae</taxon>
        <taxon>Silvibacterium</taxon>
    </lineage>
</organism>
<evidence type="ECO:0000256" key="1">
    <source>
        <dbReference type="SAM" id="SignalP"/>
    </source>
</evidence>
<feature type="chain" id="PRO_5020576468" evidence="1">
    <location>
        <begin position="22"/>
        <end position="254"/>
    </location>
</feature>
<gene>
    <name evidence="2" type="ORF">ESZ00_17050</name>
</gene>
<keyword evidence="3" id="KW-1185">Reference proteome</keyword>
<evidence type="ECO:0000313" key="2">
    <source>
        <dbReference type="EMBL" id="RXS93756.1"/>
    </source>
</evidence>
<sequence length="254" mass="27624">MRVLLVALVSCLSLASGVAQEAAPLKYDVATVKENKSASGMTMLRFTGSDMLNVENGTLQIMLSAAYGLHPYLIEGVPKWGENQHFDVQAKILDATPDQIKALTIEQRRAMFAAVLVDRFHLKTHWETREKPEYELVLAKGGSKMKEGSGQQHSRMLSPNTLNAKQQSAAELAEAFADALQEPVVDRTGLMGKYDVDLKWAPMTSKSGPDAAQDEDAAPDIFTAVKETLGLELKPSRGPVQVLVVDGAEMPVTD</sequence>
<keyword evidence="1" id="KW-0732">Signal</keyword>
<dbReference type="AlphaFoldDB" id="A0A4Q1S9L8"/>